<feature type="transmembrane region" description="Helical" evidence="7">
    <location>
        <begin position="288"/>
        <end position="308"/>
    </location>
</feature>
<comment type="subcellular location">
    <subcellularLocation>
        <location evidence="1">Cell membrane</location>
        <topology evidence="1">Multi-pass membrane protein</topology>
    </subcellularLocation>
</comment>
<evidence type="ECO:0000313" key="8">
    <source>
        <dbReference type="EMBL" id="SMP94825.1"/>
    </source>
</evidence>
<evidence type="ECO:0000256" key="5">
    <source>
        <dbReference type="ARBA" id="ARBA00022989"/>
    </source>
</evidence>
<keyword evidence="9" id="KW-1185">Reference proteome</keyword>
<dbReference type="PANTHER" id="PTHR30250">
    <property type="entry name" value="PST FAMILY PREDICTED COLANIC ACID TRANSPORTER"/>
    <property type="match status" value="1"/>
</dbReference>
<feature type="transmembrane region" description="Helical" evidence="7">
    <location>
        <begin position="375"/>
        <end position="397"/>
    </location>
</feature>
<feature type="transmembrane region" description="Helical" evidence="7">
    <location>
        <begin position="42"/>
        <end position="67"/>
    </location>
</feature>
<keyword evidence="4 7" id="KW-0812">Transmembrane</keyword>
<proteinExistence type="inferred from homology"/>
<feature type="transmembrane region" description="Helical" evidence="7">
    <location>
        <begin position="352"/>
        <end position="369"/>
    </location>
</feature>
<dbReference type="InterPro" id="IPR050833">
    <property type="entry name" value="Poly_Biosynth_Transport"/>
</dbReference>
<feature type="transmembrane region" description="Helical" evidence="7">
    <location>
        <begin position="18"/>
        <end position="36"/>
    </location>
</feature>
<keyword evidence="6 7" id="KW-0472">Membrane</keyword>
<feature type="transmembrane region" description="Helical" evidence="7">
    <location>
        <begin position="435"/>
        <end position="458"/>
    </location>
</feature>
<keyword evidence="5 7" id="KW-1133">Transmembrane helix</keyword>
<feature type="transmembrane region" description="Helical" evidence="7">
    <location>
        <begin position="320"/>
        <end position="340"/>
    </location>
</feature>
<feature type="transmembrane region" description="Helical" evidence="7">
    <location>
        <begin position="79"/>
        <end position="99"/>
    </location>
</feature>
<evidence type="ECO:0000256" key="7">
    <source>
        <dbReference type="SAM" id="Phobius"/>
    </source>
</evidence>
<dbReference type="RefSeq" id="WP_283417329.1">
    <property type="nucleotide sequence ID" value="NZ_FXUO01000006.1"/>
</dbReference>
<feature type="transmembrane region" description="Helical" evidence="7">
    <location>
        <begin position="111"/>
        <end position="129"/>
    </location>
</feature>
<evidence type="ECO:0000313" key="9">
    <source>
        <dbReference type="Proteomes" id="UP001158050"/>
    </source>
</evidence>
<dbReference type="Pfam" id="PF13440">
    <property type="entry name" value="Polysacc_synt_3"/>
    <property type="match status" value="1"/>
</dbReference>
<evidence type="ECO:0000256" key="2">
    <source>
        <dbReference type="ARBA" id="ARBA00007430"/>
    </source>
</evidence>
<feature type="transmembrane region" description="Helical" evidence="7">
    <location>
        <begin position="174"/>
        <end position="192"/>
    </location>
</feature>
<organism evidence="8 9">
    <name type="scientific">Epilithonimonas pallida</name>
    <dbReference type="NCBI Taxonomy" id="373671"/>
    <lineage>
        <taxon>Bacteria</taxon>
        <taxon>Pseudomonadati</taxon>
        <taxon>Bacteroidota</taxon>
        <taxon>Flavobacteriia</taxon>
        <taxon>Flavobacteriales</taxon>
        <taxon>Weeksellaceae</taxon>
        <taxon>Chryseobacterium group</taxon>
        <taxon>Epilithonimonas</taxon>
    </lineage>
</organism>
<sequence>MVNSQLGKGIIWSAIDRFSVVGIQVVFEILMARILSPQEYGLMGLLLVVISFTQIFVDSGFGNALIFKKGRTETDFSTAFYTSVITGLVIYILLFLFAPYLSNFFNKEITLYIRVIGIGILLNSLAVIYKTRLTIIIDFKSQAKFSFFAVLISGIIGIIIAYLGYGIWALICQNVALAFFNLFFLYINLKWLPKLEFSKRSFFDLFNYGSKLLYAAIINAIYINMNSVLLGKFYSTKALGIYTKSYQFTIYPISMLTGIIQRVFFPYLMKFQEDYNQLYSHNNKYNKLIFIILLPIVTLVTLLSHFLIKLILSDQWVNMTVPFNILLVSTLFYPLIIMNMNIFQVIGKTSRFLFVEILTKIIGLTIIIIFYNYGLIGICIGILIQFILQYIVTSFFVANSLQKNFYKTLNILIYFLIAIIIYLIGDFISRLIENVFLKILFAVTFILLTYTGIFYKLYRLPITNLYVKLIEKK</sequence>
<dbReference type="Proteomes" id="UP001158050">
    <property type="component" value="Unassembled WGS sequence"/>
</dbReference>
<dbReference type="CDD" id="cd13127">
    <property type="entry name" value="MATE_tuaB_like"/>
    <property type="match status" value="1"/>
</dbReference>
<feature type="transmembrane region" description="Helical" evidence="7">
    <location>
        <begin position="409"/>
        <end position="429"/>
    </location>
</feature>
<evidence type="ECO:0000256" key="6">
    <source>
        <dbReference type="ARBA" id="ARBA00023136"/>
    </source>
</evidence>
<gene>
    <name evidence="8" type="ORF">SAMN05421679_106147</name>
</gene>
<comment type="caution">
    <text evidence="8">The sequence shown here is derived from an EMBL/GenBank/DDBJ whole genome shotgun (WGS) entry which is preliminary data.</text>
</comment>
<feature type="transmembrane region" description="Helical" evidence="7">
    <location>
        <begin position="145"/>
        <end position="168"/>
    </location>
</feature>
<dbReference type="PANTHER" id="PTHR30250:SF10">
    <property type="entry name" value="LIPOPOLYSACCHARIDE BIOSYNTHESIS PROTEIN WZXC"/>
    <property type="match status" value="1"/>
</dbReference>
<accession>A0ABY1R442</accession>
<reference evidence="8 9" key="1">
    <citation type="submission" date="2017-05" db="EMBL/GenBank/DDBJ databases">
        <authorList>
            <person name="Varghese N."/>
            <person name="Submissions S."/>
        </authorList>
    </citation>
    <scope>NUCLEOTIDE SEQUENCE [LARGE SCALE GENOMIC DNA]</scope>
    <source>
        <strain evidence="8 9">DSM 18015</strain>
    </source>
</reference>
<comment type="similarity">
    <text evidence="2">Belongs to the polysaccharide synthase family.</text>
</comment>
<evidence type="ECO:0000256" key="1">
    <source>
        <dbReference type="ARBA" id="ARBA00004651"/>
    </source>
</evidence>
<protein>
    <submittedName>
        <fullName evidence="8">Membrane protein involved in the export of O-antigen and teichoic acid</fullName>
    </submittedName>
</protein>
<evidence type="ECO:0000256" key="3">
    <source>
        <dbReference type="ARBA" id="ARBA00022475"/>
    </source>
</evidence>
<dbReference type="EMBL" id="FXUO01000006">
    <property type="protein sequence ID" value="SMP94825.1"/>
    <property type="molecule type" value="Genomic_DNA"/>
</dbReference>
<feature type="transmembrane region" description="Helical" evidence="7">
    <location>
        <begin position="212"/>
        <end position="230"/>
    </location>
</feature>
<keyword evidence="3" id="KW-1003">Cell membrane</keyword>
<name>A0ABY1R442_9FLAO</name>
<feature type="transmembrane region" description="Helical" evidence="7">
    <location>
        <begin position="250"/>
        <end position="268"/>
    </location>
</feature>
<evidence type="ECO:0000256" key="4">
    <source>
        <dbReference type="ARBA" id="ARBA00022692"/>
    </source>
</evidence>